<proteinExistence type="inferred from homology"/>
<reference evidence="4 5" key="1">
    <citation type="submission" date="2020-02" db="EMBL/GenBank/DDBJ databases">
        <title>complete genome sequence of Rhodobacteraceae bacterium.</title>
        <authorList>
            <person name="Park J."/>
            <person name="Kim Y.-S."/>
            <person name="Kim K.-H."/>
        </authorList>
    </citation>
    <scope>NUCLEOTIDE SEQUENCE [LARGE SCALE GENOMIC DNA]</scope>
    <source>
        <strain evidence="4 5">RR4-56</strain>
    </source>
</reference>
<dbReference type="Gene3D" id="3.40.50.720">
    <property type="entry name" value="NAD(P)-binding Rossmann-like Domain"/>
    <property type="match status" value="1"/>
</dbReference>
<dbReference type="Proteomes" id="UP000503336">
    <property type="component" value="Chromosome"/>
</dbReference>
<protein>
    <submittedName>
        <fullName evidence="4">SDR family oxidoreductase</fullName>
    </submittedName>
</protein>
<gene>
    <name evidence="4" type="ORF">G5B40_18540</name>
</gene>
<dbReference type="PRINTS" id="PR00081">
    <property type="entry name" value="GDHRDH"/>
</dbReference>
<keyword evidence="2" id="KW-0560">Oxidoreductase</keyword>
<dbReference type="CDD" id="cd05233">
    <property type="entry name" value="SDR_c"/>
    <property type="match status" value="1"/>
</dbReference>
<dbReference type="InterPro" id="IPR036291">
    <property type="entry name" value="NAD(P)-bd_dom_sf"/>
</dbReference>
<dbReference type="EMBL" id="CP049056">
    <property type="protein sequence ID" value="QIE57263.1"/>
    <property type="molecule type" value="Genomic_DNA"/>
</dbReference>
<evidence type="ECO:0000256" key="1">
    <source>
        <dbReference type="ARBA" id="ARBA00006484"/>
    </source>
</evidence>
<dbReference type="KEGG" id="hdh:G5B40_18540"/>
<sequence length="277" mass="28309">MNDASLNGRAVLVTGGTRGLGRVMARALAGAGARVAITGVSDSARLRRAAGELSAAGAGDSLAIAADAADPDQAAMAVERTNAAFGRIDVLVNNAGLGMRLVSERFNLEPAKFWTAPPASWARIVGANVNGPFFTARAAAPLMIAQGFGKIVNISTSAQTMVRTGYSPYGPSKAFLEAASRAWAADLAGAGVDVNVLLPGGATDTDLLPPSPKKRGADGNLLDPRIMRAPILWLASDASNGVTGGRFIARLWPDAPPYPGAARDAAPADEAAPPRIM</sequence>
<evidence type="ECO:0000313" key="4">
    <source>
        <dbReference type="EMBL" id="QIE57263.1"/>
    </source>
</evidence>
<dbReference type="PANTHER" id="PTHR42760">
    <property type="entry name" value="SHORT-CHAIN DEHYDROGENASES/REDUCTASES FAMILY MEMBER"/>
    <property type="match status" value="1"/>
</dbReference>
<dbReference type="SUPFAM" id="SSF51735">
    <property type="entry name" value="NAD(P)-binding Rossmann-fold domains"/>
    <property type="match status" value="1"/>
</dbReference>
<dbReference type="PRINTS" id="PR00080">
    <property type="entry name" value="SDRFAMILY"/>
</dbReference>
<dbReference type="GO" id="GO:0016616">
    <property type="term" value="F:oxidoreductase activity, acting on the CH-OH group of donors, NAD or NADP as acceptor"/>
    <property type="evidence" value="ECO:0007669"/>
    <property type="project" value="TreeGrafter"/>
</dbReference>
<organism evidence="4 5">
    <name type="scientific">Pikeienuella piscinae</name>
    <dbReference type="NCBI Taxonomy" id="2748098"/>
    <lineage>
        <taxon>Bacteria</taxon>
        <taxon>Pseudomonadati</taxon>
        <taxon>Pseudomonadota</taxon>
        <taxon>Alphaproteobacteria</taxon>
        <taxon>Rhodobacterales</taxon>
        <taxon>Paracoccaceae</taxon>
        <taxon>Pikeienuella</taxon>
    </lineage>
</organism>
<keyword evidence="5" id="KW-1185">Reference proteome</keyword>
<dbReference type="Pfam" id="PF00106">
    <property type="entry name" value="adh_short"/>
    <property type="match status" value="1"/>
</dbReference>
<evidence type="ECO:0000256" key="2">
    <source>
        <dbReference type="ARBA" id="ARBA00023002"/>
    </source>
</evidence>
<dbReference type="AlphaFoldDB" id="A0A7M3T5I2"/>
<evidence type="ECO:0000313" key="5">
    <source>
        <dbReference type="Proteomes" id="UP000503336"/>
    </source>
</evidence>
<comment type="similarity">
    <text evidence="1 3">Belongs to the short-chain dehydrogenases/reductases (SDR) family.</text>
</comment>
<evidence type="ECO:0000256" key="3">
    <source>
        <dbReference type="RuleBase" id="RU000363"/>
    </source>
</evidence>
<dbReference type="PANTHER" id="PTHR42760:SF133">
    <property type="entry name" value="3-OXOACYL-[ACYL-CARRIER-PROTEIN] REDUCTASE"/>
    <property type="match status" value="1"/>
</dbReference>
<dbReference type="RefSeq" id="WP_165101854.1">
    <property type="nucleotide sequence ID" value="NZ_CP049056.1"/>
</dbReference>
<accession>A0A7M3T5I2</accession>
<dbReference type="InterPro" id="IPR002347">
    <property type="entry name" value="SDR_fam"/>
</dbReference>
<name>A0A7M3T5I2_9RHOB</name>